<organism evidence="3">
    <name type="scientific">Nothobranchius korthausae</name>
    <dbReference type="NCBI Taxonomy" id="1143690"/>
    <lineage>
        <taxon>Eukaryota</taxon>
        <taxon>Metazoa</taxon>
        <taxon>Chordata</taxon>
        <taxon>Craniata</taxon>
        <taxon>Vertebrata</taxon>
        <taxon>Euteleostomi</taxon>
        <taxon>Actinopterygii</taxon>
        <taxon>Neopterygii</taxon>
        <taxon>Teleostei</taxon>
        <taxon>Neoteleostei</taxon>
        <taxon>Acanthomorphata</taxon>
        <taxon>Ovalentaria</taxon>
        <taxon>Atherinomorphae</taxon>
        <taxon>Cyprinodontiformes</taxon>
        <taxon>Nothobranchiidae</taxon>
        <taxon>Nothobranchius</taxon>
    </lineage>
</organism>
<proteinExistence type="predicted"/>
<feature type="chain" id="PRO_5008370902" evidence="2">
    <location>
        <begin position="33"/>
        <end position="70"/>
    </location>
</feature>
<protein>
    <submittedName>
        <fullName evidence="3">Uncharacterized protein</fullName>
    </submittedName>
</protein>
<feature type="region of interest" description="Disordered" evidence="1">
    <location>
        <begin position="40"/>
        <end position="70"/>
    </location>
</feature>
<reference evidence="3" key="1">
    <citation type="submission" date="2016-05" db="EMBL/GenBank/DDBJ databases">
        <authorList>
            <person name="Lavstsen T."/>
            <person name="Jespersen J.S."/>
        </authorList>
    </citation>
    <scope>NUCLEOTIDE SEQUENCE</scope>
    <source>
        <tissue evidence="3">Brain</tissue>
    </source>
</reference>
<evidence type="ECO:0000256" key="1">
    <source>
        <dbReference type="SAM" id="MobiDB-lite"/>
    </source>
</evidence>
<accession>A0A1A8GYA4</accession>
<feature type="signal peptide" evidence="2">
    <location>
        <begin position="1"/>
        <end position="32"/>
    </location>
</feature>
<sequence>MQFMTGDKRGPHVPKELHLSLLWCLVTTCLRTEDILTTRDHNQSPKAVFVSPADVTEPSSGAPRQIGTGS</sequence>
<reference evidence="3" key="2">
    <citation type="submission" date="2016-06" db="EMBL/GenBank/DDBJ databases">
        <title>The genome of a short-lived fish provides insights into sex chromosome evolution and the genetic control of aging.</title>
        <authorList>
            <person name="Reichwald K."/>
            <person name="Felder M."/>
            <person name="Petzold A."/>
            <person name="Koch P."/>
            <person name="Groth M."/>
            <person name="Platzer M."/>
        </authorList>
    </citation>
    <scope>NUCLEOTIDE SEQUENCE</scope>
    <source>
        <tissue evidence="3">Brain</tissue>
    </source>
</reference>
<gene>
    <name evidence="3" type="primary">Nfu_g_1_020898</name>
</gene>
<feature type="non-terminal residue" evidence="3">
    <location>
        <position position="70"/>
    </location>
</feature>
<name>A0A1A8GYA4_9TELE</name>
<dbReference type="EMBL" id="HAEC01007362">
    <property type="protein sequence ID" value="SBQ75500.1"/>
    <property type="molecule type" value="Transcribed_RNA"/>
</dbReference>
<evidence type="ECO:0000256" key="2">
    <source>
        <dbReference type="SAM" id="SignalP"/>
    </source>
</evidence>
<dbReference type="AlphaFoldDB" id="A0A1A8GYA4"/>
<evidence type="ECO:0000313" key="3">
    <source>
        <dbReference type="EMBL" id="SBQ75500.1"/>
    </source>
</evidence>
<keyword evidence="2" id="KW-0732">Signal</keyword>